<evidence type="ECO:0000313" key="3">
    <source>
        <dbReference type="Proteomes" id="UP000268623"/>
    </source>
</evidence>
<organism evidence="2 3">
    <name type="scientific">Methylocystis hirsuta</name>
    <dbReference type="NCBI Taxonomy" id="369798"/>
    <lineage>
        <taxon>Bacteria</taxon>
        <taxon>Pseudomonadati</taxon>
        <taxon>Pseudomonadota</taxon>
        <taxon>Alphaproteobacteria</taxon>
        <taxon>Hyphomicrobiales</taxon>
        <taxon>Methylocystaceae</taxon>
        <taxon>Methylocystis</taxon>
    </lineage>
</organism>
<accession>A0A3M9XQI9</accession>
<keyword evidence="1" id="KW-0812">Transmembrane</keyword>
<proteinExistence type="predicted"/>
<sequence>MDATLSAAAAFIGAPNAQFLALTLIGCVIGWCATKLSHVMHSNIAAGALLLSAVTGGWLAAELAVRAGVGPRGADAVLVAGAIGAALFCAGCRALHHAEGSHADIAVRG</sequence>
<dbReference type="EMBL" id="QWDD01000001">
    <property type="protein sequence ID" value="RNJ50115.1"/>
    <property type="molecule type" value="Genomic_DNA"/>
</dbReference>
<keyword evidence="3" id="KW-1185">Reference proteome</keyword>
<dbReference type="Proteomes" id="UP000268623">
    <property type="component" value="Unassembled WGS sequence"/>
</dbReference>
<reference evidence="2 3" key="1">
    <citation type="submission" date="2018-08" db="EMBL/GenBank/DDBJ databases">
        <title>Genome sequence of Methylocystis hirsuta CSC1, a methanotroph able to accumulate PHAs.</title>
        <authorList>
            <person name="Bordel S."/>
            <person name="Rodriguez E."/>
            <person name="Gancedo J."/>
            <person name="Munoz R."/>
        </authorList>
    </citation>
    <scope>NUCLEOTIDE SEQUENCE [LARGE SCALE GENOMIC DNA]</scope>
    <source>
        <strain evidence="2 3">CSC1</strain>
    </source>
</reference>
<gene>
    <name evidence="2" type="ORF">D1O30_11430</name>
</gene>
<name>A0A3M9XQI9_9HYPH</name>
<keyword evidence="1" id="KW-1133">Transmembrane helix</keyword>
<dbReference type="RefSeq" id="WP_123176066.1">
    <property type="nucleotide sequence ID" value="NZ_QWDD01000001.1"/>
</dbReference>
<feature type="transmembrane region" description="Helical" evidence="1">
    <location>
        <begin position="6"/>
        <end position="32"/>
    </location>
</feature>
<evidence type="ECO:0000256" key="1">
    <source>
        <dbReference type="SAM" id="Phobius"/>
    </source>
</evidence>
<dbReference type="AlphaFoldDB" id="A0A3M9XQI9"/>
<feature type="transmembrane region" description="Helical" evidence="1">
    <location>
        <begin position="76"/>
        <end position="95"/>
    </location>
</feature>
<evidence type="ECO:0000313" key="2">
    <source>
        <dbReference type="EMBL" id="RNJ50115.1"/>
    </source>
</evidence>
<protein>
    <submittedName>
        <fullName evidence="2">Uncharacterized protein</fullName>
    </submittedName>
</protein>
<feature type="transmembrane region" description="Helical" evidence="1">
    <location>
        <begin position="44"/>
        <end position="64"/>
    </location>
</feature>
<dbReference type="OrthoDB" id="8451388at2"/>
<keyword evidence="1" id="KW-0472">Membrane</keyword>
<comment type="caution">
    <text evidence="2">The sequence shown here is derived from an EMBL/GenBank/DDBJ whole genome shotgun (WGS) entry which is preliminary data.</text>
</comment>